<evidence type="ECO:0000313" key="2">
    <source>
        <dbReference type="Proteomes" id="UP000826212"/>
    </source>
</evidence>
<organism evidence="1 2">
    <name type="scientific">Halosquirtibacter laminarini</name>
    <dbReference type="NCBI Taxonomy" id="3374600"/>
    <lineage>
        <taxon>Bacteria</taxon>
        <taxon>Pseudomonadati</taxon>
        <taxon>Bacteroidota</taxon>
        <taxon>Bacteroidia</taxon>
        <taxon>Marinilabiliales</taxon>
        <taxon>Prolixibacteraceae</taxon>
        <taxon>Halosquirtibacter</taxon>
    </lineage>
</organism>
<sequence length="31" mass="3574">MNNGILEGLNSIVQFAKKRARGFRKKRILSQ</sequence>
<protein>
    <submittedName>
        <fullName evidence="1">Transposase</fullName>
    </submittedName>
</protein>
<keyword evidence="2" id="KW-1185">Reference proteome</keyword>
<gene>
    <name evidence="1" type="ORF">K4L44_07705</name>
</gene>
<accession>A0AC61NJP0</accession>
<proteinExistence type="predicted"/>
<dbReference type="Proteomes" id="UP000826212">
    <property type="component" value="Chromosome"/>
</dbReference>
<name>A0AC61NJP0_9BACT</name>
<evidence type="ECO:0000313" key="1">
    <source>
        <dbReference type="EMBL" id="QZE15973.1"/>
    </source>
</evidence>
<dbReference type="EMBL" id="CP081303">
    <property type="protein sequence ID" value="QZE15973.1"/>
    <property type="molecule type" value="Genomic_DNA"/>
</dbReference>
<reference evidence="1" key="1">
    <citation type="submission" date="2021-08" db="EMBL/GenBank/DDBJ databases">
        <title>Novel anaerobic bacterium isolated from sea squirt in East Sea, Republic of Korea.</title>
        <authorList>
            <person name="Nguyen T.H."/>
            <person name="Li Z."/>
            <person name="Lee Y.-J."/>
            <person name="Ko J."/>
            <person name="Kim S.-G."/>
        </authorList>
    </citation>
    <scope>NUCLEOTIDE SEQUENCE</scope>
    <source>
        <strain evidence="1">KCTC 25031</strain>
    </source>
</reference>